<evidence type="ECO:0000313" key="1">
    <source>
        <dbReference type="EMBL" id="QJA68653.1"/>
    </source>
</evidence>
<evidence type="ECO:0000313" key="2">
    <source>
        <dbReference type="EMBL" id="QJA89170.1"/>
    </source>
</evidence>
<reference evidence="2" key="1">
    <citation type="submission" date="2020-03" db="EMBL/GenBank/DDBJ databases">
        <title>The deep terrestrial virosphere.</title>
        <authorList>
            <person name="Holmfeldt K."/>
            <person name="Nilsson E."/>
            <person name="Simone D."/>
            <person name="Lopez-Fernandez M."/>
            <person name="Wu X."/>
            <person name="de Brujin I."/>
            <person name="Lundin D."/>
            <person name="Andersson A."/>
            <person name="Bertilsson S."/>
            <person name="Dopson M."/>
        </authorList>
    </citation>
    <scope>NUCLEOTIDE SEQUENCE</scope>
    <source>
        <strain evidence="1">MM415A06008</strain>
        <strain evidence="2">MM415B02597</strain>
    </source>
</reference>
<protein>
    <submittedName>
        <fullName evidence="2">Uncharacterized protein</fullName>
    </submittedName>
</protein>
<dbReference type="EMBL" id="MT141636">
    <property type="protein sequence ID" value="QJA68653.1"/>
    <property type="molecule type" value="Genomic_DNA"/>
</dbReference>
<accession>A0A6M3L3W4</accession>
<proteinExistence type="predicted"/>
<sequence length="165" mass="18574">MRETTLSAGPTTYVDWHCRACGFQHETERYCGCYPVKCPQCNKTETQHGIPRLPVNRVSRDREPKQYDLLGGPKTVQVYLFAATGERAGYSMDPERVPDCDDDPIEVAQAVLDIRDTDKVRAVLNAMLACQEESDANARVNRLHVLRKSIVLGVAEYLDLSEEQS</sequence>
<name>A0A6M3L3W4_9ZZZZ</name>
<dbReference type="EMBL" id="MT142827">
    <property type="protein sequence ID" value="QJA89170.1"/>
    <property type="molecule type" value="Genomic_DNA"/>
</dbReference>
<organism evidence="2">
    <name type="scientific">viral metagenome</name>
    <dbReference type="NCBI Taxonomy" id="1070528"/>
    <lineage>
        <taxon>unclassified sequences</taxon>
        <taxon>metagenomes</taxon>
        <taxon>organismal metagenomes</taxon>
    </lineage>
</organism>
<dbReference type="AlphaFoldDB" id="A0A6M3L3W4"/>
<gene>
    <name evidence="1" type="ORF">MM415A06008_0009</name>
    <name evidence="2" type="ORF">MM415B02597_0011</name>
</gene>